<keyword evidence="2" id="KW-0031">Aminopeptidase</keyword>
<keyword evidence="2" id="KW-0378">Hydrolase</keyword>
<sequence length="352" mass="37139">MFNNLRAQMLLLGLVGGLLVALPAAPATAADRARTPRIVSQAVTFPVVNRGPGWCAADGGTHQVRGRLVGTRAAVEGRTGARRLNVLVHDFAAGSWFWHLRSHPAYDYATQLARRGEVSLVLDRLGYGASPLADGRATCLGAQAEMLHQVVQRVRSGLYSFSPDRGTRPLHAASVVLHGHSVGAAIAQLEAGTHDDVDGLVLMSWADSGASTRAVRAASDQVSTCLRGADYATYGGDAAAYRALMFRTAPAAVQRSAVRRRSADPCGDATSLAPALLPSALAARKVDAPVLLLVGSADVQVRPGAAERQARSYPRDVAVTTRTIPGAASALPLERSAPATRRTVLRWLRALR</sequence>
<proteinExistence type="predicted"/>
<dbReference type="Proteomes" id="UP000199034">
    <property type="component" value="Unassembled WGS sequence"/>
</dbReference>
<protein>
    <submittedName>
        <fullName evidence="2">Serine aminopeptidase, S33</fullName>
    </submittedName>
</protein>
<reference evidence="2 3" key="1">
    <citation type="submission" date="2016-10" db="EMBL/GenBank/DDBJ databases">
        <authorList>
            <person name="de Groot N.N."/>
        </authorList>
    </citation>
    <scope>NUCLEOTIDE SEQUENCE [LARGE SCALE GENOMIC DNA]</scope>
    <source>
        <strain evidence="2 3">CGMCC 4.6858</strain>
    </source>
</reference>
<dbReference type="Pfam" id="PF12697">
    <property type="entry name" value="Abhydrolase_6"/>
    <property type="match status" value="1"/>
</dbReference>
<gene>
    <name evidence="2" type="ORF">SAMN05421872_110171</name>
</gene>
<evidence type="ECO:0000313" key="2">
    <source>
        <dbReference type="EMBL" id="SDD73434.1"/>
    </source>
</evidence>
<organism evidence="2 3">
    <name type="scientific">Nocardioides lianchengensis</name>
    <dbReference type="NCBI Taxonomy" id="1045774"/>
    <lineage>
        <taxon>Bacteria</taxon>
        <taxon>Bacillati</taxon>
        <taxon>Actinomycetota</taxon>
        <taxon>Actinomycetes</taxon>
        <taxon>Propionibacteriales</taxon>
        <taxon>Nocardioidaceae</taxon>
        <taxon>Nocardioides</taxon>
    </lineage>
</organism>
<dbReference type="GO" id="GO:0004177">
    <property type="term" value="F:aminopeptidase activity"/>
    <property type="evidence" value="ECO:0007669"/>
    <property type="project" value="UniProtKB-KW"/>
</dbReference>
<name>A0A1G6X5T9_9ACTN</name>
<keyword evidence="3" id="KW-1185">Reference proteome</keyword>
<dbReference type="SUPFAM" id="SSF53474">
    <property type="entry name" value="alpha/beta-Hydrolases"/>
    <property type="match status" value="1"/>
</dbReference>
<feature type="domain" description="AB hydrolase-1" evidence="1">
    <location>
        <begin position="86"/>
        <end position="334"/>
    </location>
</feature>
<keyword evidence="2" id="KW-0645">Protease</keyword>
<dbReference type="InterPro" id="IPR000073">
    <property type="entry name" value="AB_hydrolase_1"/>
</dbReference>
<dbReference type="Gene3D" id="3.40.50.1820">
    <property type="entry name" value="alpha/beta hydrolase"/>
    <property type="match status" value="1"/>
</dbReference>
<dbReference type="EMBL" id="FMZM01000010">
    <property type="protein sequence ID" value="SDD73434.1"/>
    <property type="molecule type" value="Genomic_DNA"/>
</dbReference>
<dbReference type="AlphaFoldDB" id="A0A1G6X5T9"/>
<dbReference type="RefSeq" id="WP_090859469.1">
    <property type="nucleotide sequence ID" value="NZ_FMZM01000010.1"/>
</dbReference>
<accession>A0A1G6X5T9</accession>
<dbReference type="InterPro" id="IPR029058">
    <property type="entry name" value="AB_hydrolase_fold"/>
</dbReference>
<evidence type="ECO:0000313" key="3">
    <source>
        <dbReference type="Proteomes" id="UP000199034"/>
    </source>
</evidence>
<evidence type="ECO:0000259" key="1">
    <source>
        <dbReference type="Pfam" id="PF12697"/>
    </source>
</evidence>
<dbReference type="OrthoDB" id="3779656at2"/>
<dbReference type="STRING" id="1045774.SAMN05421872_110171"/>